<dbReference type="InterPro" id="IPR036097">
    <property type="entry name" value="HisK_dim/P_sf"/>
</dbReference>
<comment type="caution">
    <text evidence="8">The sequence shown here is derived from an EMBL/GenBank/DDBJ whole genome shotgun (WGS) entry which is preliminary data.</text>
</comment>
<feature type="domain" description="Histidine kinase" evidence="7">
    <location>
        <begin position="181"/>
        <end position="390"/>
    </location>
</feature>
<dbReference type="SUPFAM" id="SSF47384">
    <property type="entry name" value="Homodimeric domain of signal transducing histidine kinase"/>
    <property type="match status" value="1"/>
</dbReference>
<dbReference type="RefSeq" id="WP_118421735.1">
    <property type="nucleotide sequence ID" value="NZ_QRZF01000007.1"/>
</dbReference>
<evidence type="ECO:0000256" key="2">
    <source>
        <dbReference type="ARBA" id="ARBA00012438"/>
    </source>
</evidence>
<name>A0A412Y7Q7_9BACE</name>
<dbReference type="PANTHER" id="PTHR43711:SF31">
    <property type="entry name" value="HISTIDINE KINASE"/>
    <property type="match status" value="1"/>
</dbReference>
<dbReference type="Pfam" id="PF02518">
    <property type="entry name" value="HATPase_c"/>
    <property type="match status" value="1"/>
</dbReference>
<evidence type="ECO:0000256" key="5">
    <source>
        <dbReference type="ARBA" id="ARBA00022777"/>
    </source>
</evidence>
<dbReference type="InterPro" id="IPR035965">
    <property type="entry name" value="PAS-like_dom_sf"/>
</dbReference>
<dbReference type="EC" id="2.7.13.3" evidence="2"/>
<protein>
    <recommendedName>
        <fullName evidence="2">histidine kinase</fullName>
        <ecNumber evidence="2">2.7.13.3</ecNumber>
    </recommendedName>
</protein>
<dbReference type="Pfam" id="PF08448">
    <property type="entry name" value="PAS_4"/>
    <property type="match status" value="1"/>
</dbReference>
<dbReference type="Gene3D" id="3.30.565.10">
    <property type="entry name" value="Histidine kinase-like ATPase, C-terminal domain"/>
    <property type="match status" value="1"/>
</dbReference>
<organism evidence="8 9">
    <name type="scientific">Bacteroides intestinalis</name>
    <dbReference type="NCBI Taxonomy" id="329854"/>
    <lineage>
        <taxon>Bacteria</taxon>
        <taxon>Pseudomonadati</taxon>
        <taxon>Bacteroidota</taxon>
        <taxon>Bacteroidia</taxon>
        <taxon>Bacteroidales</taxon>
        <taxon>Bacteroidaceae</taxon>
        <taxon>Bacteroides</taxon>
    </lineage>
</organism>
<dbReference type="GO" id="GO:0000155">
    <property type="term" value="F:phosphorelay sensor kinase activity"/>
    <property type="evidence" value="ECO:0007669"/>
    <property type="project" value="InterPro"/>
</dbReference>
<evidence type="ECO:0000256" key="1">
    <source>
        <dbReference type="ARBA" id="ARBA00000085"/>
    </source>
</evidence>
<dbReference type="FunFam" id="3.30.565.10:FF:000006">
    <property type="entry name" value="Sensor histidine kinase WalK"/>
    <property type="match status" value="1"/>
</dbReference>
<gene>
    <name evidence="8" type="ORF">DWW10_12705</name>
</gene>
<dbReference type="SMART" id="SM00388">
    <property type="entry name" value="HisKA"/>
    <property type="match status" value="1"/>
</dbReference>
<evidence type="ECO:0000259" key="7">
    <source>
        <dbReference type="PROSITE" id="PS50109"/>
    </source>
</evidence>
<dbReference type="InterPro" id="IPR003594">
    <property type="entry name" value="HATPase_dom"/>
</dbReference>
<dbReference type="PRINTS" id="PR00344">
    <property type="entry name" value="BCTRLSENSOR"/>
</dbReference>
<dbReference type="InterPro" id="IPR050736">
    <property type="entry name" value="Sensor_HK_Regulatory"/>
</dbReference>
<dbReference type="SUPFAM" id="SSF55874">
    <property type="entry name" value="ATPase domain of HSP90 chaperone/DNA topoisomerase II/histidine kinase"/>
    <property type="match status" value="1"/>
</dbReference>
<dbReference type="InterPro" id="IPR004358">
    <property type="entry name" value="Sig_transdc_His_kin-like_C"/>
</dbReference>
<keyword evidence="6" id="KW-0902">Two-component regulatory system</keyword>
<keyword evidence="5 8" id="KW-0418">Kinase</keyword>
<dbReference type="CDD" id="cd00082">
    <property type="entry name" value="HisKA"/>
    <property type="match status" value="1"/>
</dbReference>
<sequence length="390" mass="44472">MRDYKDKTREELLEIIRNLEEQLESRSFPDPPCQNEESDRFRKQYGREILEAIPDMLTVFDYNLDYIELLSSPDTNHVEGLSGEDKSHPNLKDIVPESEYRKIRANMEKVVRTGCPSIGEHSLQFEGETHHYENLVCPLGDKYLLCMCRDVTSRVNAQRELAAARVKAEESDRLKSAFLANMSHEIRTPLNAIVGFSRLVIDPGHEGDKEDYCNIIEKNSELLLCLFNDILDLSEMESGTLQFIREKVSLYHACVEEYESHRLKVSEGVTLILDDVDEKLCVMGDRMRIMQVLMNLLSNAAKFTPTGEIHFGYQLRGNIVQFYVKDTGIGIPANRVAKIFERFGKINNFAQGTGLGLTVSRMLVERMGGRIWVRSGEGIGTTFFFTLPLG</sequence>
<dbReference type="SMART" id="SM00387">
    <property type="entry name" value="HATPase_c"/>
    <property type="match status" value="1"/>
</dbReference>
<evidence type="ECO:0000256" key="3">
    <source>
        <dbReference type="ARBA" id="ARBA00022553"/>
    </source>
</evidence>
<dbReference type="CDD" id="cd16922">
    <property type="entry name" value="HATPase_EvgS-ArcB-TorS-like"/>
    <property type="match status" value="1"/>
</dbReference>
<proteinExistence type="predicted"/>
<dbReference type="InterPro" id="IPR013656">
    <property type="entry name" value="PAS_4"/>
</dbReference>
<keyword evidence="4" id="KW-0808">Transferase</keyword>
<evidence type="ECO:0000256" key="6">
    <source>
        <dbReference type="ARBA" id="ARBA00023012"/>
    </source>
</evidence>
<evidence type="ECO:0000313" key="9">
    <source>
        <dbReference type="Proteomes" id="UP000283850"/>
    </source>
</evidence>
<dbReference type="PROSITE" id="PS50109">
    <property type="entry name" value="HIS_KIN"/>
    <property type="match status" value="1"/>
</dbReference>
<keyword evidence="3" id="KW-0597">Phosphoprotein</keyword>
<reference evidence="8 9" key="1">
    <citation type="submission" date="2018-08" db="EMBL/GenBank/DDBJ databases">
        <title>A genome reference for cultivated species of the human gut microbiota.</title>
        <authorList>
            <person name="Zou Y."/>
            <person name="Xue W."/>
            <person name="Luo G."/>
        </authorList>
    </citation>
    <scope>NUCLEOTIDE SEQUENCE [LARGE SCALE GENOMIC DNA]</scope>
    <source>
        <strain evidence="8 9">AF14-32</strain>
    </source>
</reference>
<dbReference type="InterPro" id="IPR005467">
    <property type="entry name" value="His_kinase_dom"/>
</dbReference>
<dbReference type="Pfam" id="PF00512">
    <property type="entry name" value="HisKA"/>
    <property type="match status" value="1"/>
</dbReference>
<accession>A0A412Y7Q7</accession>
<evidence type="ECO:0000256" key="4">
    <source>
        <dbReference type="ARBA" id="ARBA00022679"/>
    </source>
</evidence>
<dbReference type="Gene3D" id="1.10.287.130">
    <property type="match status" value="1"/>
</dbReference>
<dbReference type="InterPro" id="IPR036890">
    <property type="entry name" value="HATPase_C_sf"/>
</dbReference>
<dbReference type="Proteomes" id="UP000283850">
    <property type="component" value="Unassembled WGS sequence"/>
</dbReference>
<evidence type="ECO:0000313" key="8">
    <source>
        <dbReference type="EMBL" id="RGV53540.1"/>
    </source>
</evidence>
<dbReference type="Gene3D" id="3.30.450.20">
    <property type="entry name" value="PAS domain"/>
    <property type="match status" value="1"/>
</dbReference>
<comment type="catalytic activity">
    <reaction evidence="1">
        <text>ATP + protein L-histidine = ADP + protein N-phospho-L-histidine.</text>
        <dbReference type="EC" id="2.7.13.3"/>
    </reaction>
</comment>
<dbReference type="AlphaFoldDB" id="A0A412Y7Q7"/>
<dbReference type="PANTHER" id="PTHR43711">
    <property type="entry name" value="TWO-COMPONENT HISTIDINE KINASE"/>
    <property type="match status" value="1"/>
</dbReference>
<dbReference type="InterPro" id="IPR003661">
    <property type="entry name" value="HisK_dim/P_dom"/>
</dbReference>
<dbReference type="SUPFAM" id="SSF55785">
    <property type="entry name" value="PYP-like sensor domain (PAS domain)"/>
    <property type="match status" value="1"/>
</dbReference>
<dbReference type="EMBL" id="QRZF01000007">
    <property type="protein sequence ID" value="RGV53540.1"/>
    <property type="molecule type" value="Genomic_DNA"/>
</dbReference>